<dbReference type="InterPro" id="IPR038273">
    <property type="entry name" value="Ndc80_sf"/>
</dbReference>
<evidence type="ECO:0000256" key="2">
    <source>
        <dbReference type="ARBA" id="ARBA00022454"/>
    </source>
</evidence>
<reference evidence="7 8" key="1">
    <citation type="journal article" date="2009" name="Nature">
        <title>The Sorghum bicolor genome and the diversification of grasses.</title>
        <authorList>
            <person name="Paterson A.H."/>
            <person name="Bowers J.E."/>
            <person name="Bruggmann R."/>
            <person name="Dubchak I."/>
            <person name="Grimwood J."/>
            <person name="Gundlach H."/>
            <person name="Haberer G."/>
            <person name="Hellsten U."/>
            <person name="Mitros T."/>
            <person name="Poliakov A."/>
            <person name="Schmutz J."/>
            <person name="Spannagl M."/>
            <person name="Tang H."/>
            <person name="Wang X."/>
            <person name="Wicker T."/>
            <person name="Bharti A.K."/>
            <person name="Chapman J."/>
            <person name="Feltus F.A."/>
            <person name="Gowik U."/>
            <person name="Grigoriev I.V."/>
            <person name="Lyons E."/>
            <person name="Maher C.A."/>
            <person name="Martis M."/>
            <person name="Narechania A."/>
            <person name="Otillar R.P."/>
            <person name="Penning B.W."/>
            <person name="Salamov A.A."/>
            <person name="Wang Y."/>
            <person name="Zhang L."/>
            <person name="Carpita N.C."/>
            <person name="Freeling M."/>
            <person name="Gingle A.R."/>
            <person name="Hash C.T."/>
            <person name="Keller B."/>
            <person name="Klein P."/>
            <person name="Kresovich S."/>
            <person name="McCann M.C."/>
            <person name="Ming R."/>
            <person name="Peterson D.G."/>
            <person name="Mehboob-ur-Rahman"/>
            <person name="Ware D."/>
            <person name="Westhoff P."/>
            <person name="Mayer K.F."/>
            <person name="Messing J."/>
            <person name="Rokhsar D.S."/>
        </authorList>
    </citation>
    <scope>NUCLEOTIDE SEQUENCE [LARGE SCALE GENOMIC DNA]</scope>
    <source>
        <strain evidence="8">cv. BTx623</strain>
    </source>
</reference>
<evidence type="ECO:0000256" key="3">
    <source>
        <dbReference type="ARBA" id="ARBA00023054"/>
    </source>
</evidence>
<dbReference type="EMBL" id="CM000766">
    <property type="protein sequence ID" value="OQU80745.1"/>
    <property type="molecule type" value="Genomic_DNA"/>
</dbReference>
<dbReference type="Gramene" id="OQU80745">
    <property type="protein sequence ID" value="OQU80745"/>
    <property type="gene ID" value="SORBI_3007G177901"/>
</dbReference>
<gene>
    <name evidence="7" type="ORF">SORBI_3007G177901</name>
</gene>
<sequence length="239" mass="24554">MASVLTPQSAPHGRTRHAPLGFLPAAGAALAPRRPCAVAAAAGSPSPPSLAASSSAPDSSLIRDLDSDAASLCSSRPATAGAGVGAAPNFSDRSTQAAALRVVNGFLAPAAALRLLVEVTNSALKSPGTPHSWPVVLAVLHWLTLLCYAQGDDLDAPRGPSNDLLVYITQSYSHFLSGDAAAAAALDEPYASKARMTAEASVATVRALEKEAEELETEVNNLISGLSRREALEAEERRP</sequence>
<dbReference type="AlphaFoldDB" id="A0A1Z5RBC7"/>
<dbReference type="STRING" id="4558.A0A1Z5RBC7"/>
<keyword evidence="4" id="KW-0137">Centromere</keyword>
<dbReference type="InParanoid" id="A0A1Z5RBC7"/>
<keyword evidence="2" id="KW-0158">Chromosome</keyword>
<evidence type="ECO:0000256" key="4">
    <source>
        <dbReference type="ARBA" id="ARBA00023328"/>
    </source>
</evidence>
<dbReference type="eggNOG" id="KOG0995">
    <property type="taxonomic scope" value="Eukaryota"/>
</dbReference>
<name>A0A1Z5RBC7_SORBI</name>
<evidence type="ECO:0000313" key="7">
    <source>
        <dbReference type="EMBL" id="OQU80745.1"/>
    </source>
</evidence>
<feature type="coiled-coil region" evidence="5">
    <location>
        <begin position="198"/>
        <end position="225"/>
    </location>
</feature>
<dbReference type="GO" id="GO:0000775">
    <property type="term" value="C:chromosome, centromeric region"/>
    <property type="evidence" value="ECO:0007669"/>
    <property type="project" value="UniProtKB-SubCell"/>
</dbReference>
<protein>
    <submittedName>
        <fullName evidence="7">Uncharacterized protein</fullName>
    </submittedName>
</protein>
<dbReference type="Gene3D" id="1.10.418.30">
    <property type="entry name" value="Ncd80 complex, Ncd80 subunit"/>
    <property type="match status" value="1"/>
</dbReference>
<accession>A0A1Z5RBC7</accession>
<dbReference type="PANTHER" id="PTHR46681:SF1">
    <property type="entry name" value="KINETOCHORE PROTEIN NDC80 HOMOLOG"/>
    <property type="match status" value="1"/>
</dbReference>
<comment type="subcellular location">
    <subcellularLocation>
        <location evidence="1">Chromosome</location>
        <location evidence="1">Centromere</location>
    </subcellularLocation>
</comment>
<dbReference type="InterPro" id="IPR055307">
    <property type="entry name" value="NDC80_plants"/>
</dbReference>
<dbReference type="Proteomes" id="UP000000768">
    <property type="component" value="Chromosome 7"/>
</dbReference>
<evidence type="ECO:0000256" key="5">
    <source>
        <dbReference type="SAM" id="Coils"/>
    </source>
</evidence>
<proteinExistence type="predicted"/>
<feature type="region of interest" description="Disordered" evidence="6">
    <location>
        <begin position="37"/>
        <end position="58"/>
    </location>
</feature>
<evidence type="ECO:0000256" key="1">
    <source>
        <dbReference type="ARBA" id="ARBA00004584"/>
    </source>
</evidence>
<keyword evidence="3 5" id="KW-0175">Coiled coil</keyword>
<evidence type="ECO:0000313" key="8">
    <source>
        <dbReference type="Proteomes" id="UP000000768"/>
    </source>
</evidence>
<organism evidence="7 8">
    <name type="scientific">Sorghum bicolor</name>
    <name type="common">Sorghum</name>
    <name type="synonym">Sorghum vulgare</name>
    <dbReference type="NCBI Taxonomy" id="4558"/>
    <lineage>
        <taxon>Eukaryota</taxon>
        <taxon>Viridiplantae</taxon>
        <taxon>Streptophyta</taxon>
        <taxon>Embryophyta</taxon>
        <taxon>Tracheophyta</taxon>
        <taxon>Spermatophyta</taxon>
        <taxon>Magnoliopsida</taxon>
        <taxon>Liliopsida</taxon>
        <taxon>Poales</taxon>
        <taxon>Poaceae</taxon>
        <taxon>PACMAD clade</taxon>
        <taxon>Panicoideae</taxon>
        <taxon>Andropogonodae</taxon>
        <taxon>Andropogoneae</taxon>
        <taxon>Sorghinae</taxon>
        <taxon>Sorghum</taxon>
    </lineage>
</organism>
<evidence type="ECO:0000256" key="6">
    <source>
        <dbReference type="SAM" id="MobiDB-lite"/>
    </source>
</evidence>
<reference evidence="8" key="2">
    <citation type="journal article" date="2018" name="Plant J.">
        <title>The Sorghum bicolor reference genome: improved assembly, gene annotations, a transcriptome atlas, and signatures of genome organization.</title>
        <authorList>
            <person name="McCormick R.F."/>
            <person name="Truong S.K."/>
            <person name="Sreedasyam A."/>
            <person name="Jenkins J."/>
            <person name="Shu S."/>
            <person name="Sims D."/>
            <person name="Kennedy M."/>
            <person name="Amirebrahimi M."/>
            <person name="Weers B.D."/>
            <person name="McKinley B."/>
            <person name="Mattison A."/>
            <person name="Morishige D.T."/>
            <person name="Grimwood J."/>
            <person name="Schmutz J."/>
            <person name="Mullet J.E."/>
        </authorList>
    </citation>
    <scope>NUCLEOTIDE SEQUENCE [LARGE SCALE GENOMIC DNA]</scope>
    <source>
        <strain evidence="8">cv. BTx623</strain>
    </source>
</reference>
<keyword evidence="8" id="KW-1185">Reference proteome</keyword>
<dbReference type="PANTHER" id="PTHR46681">
    <property type="entry name" value="KINETOCHORE PROTEIN NDC80 HOMOLOG"/>
    <property type="match status" value="1"/>
</dbReference>